<dbReference type="RefSeq" id="WP_071971819.1">
    <property type="nucleotide sequence ID" value="NZ_CP018076.1"/>
</dbReference>
<protein>
    <submittedName>
        <fullName evidence="1">Uncharacterized protein</fullName>
    </submittedName>
</protein>
<dbReference type="Proteomes" id="UP000181897">
    <property type="component" value="Chromosome"/>
</dbReference>
<sequence length="67" mass="7144">MPRRRIVQQRTAPTARSVRIAGLQHLAVQFEQPGPPRGGVIVDLGHASAFQEGATLQKDMVGSLALG</sequence>
<accession>A0A1J0WH78</accession>
<organism evidence="1 2">
    <name type="scientific">Sulfitobacter alexandrii</name>
    <dbReference type="NCBI Taxonomy" id="1917485"/>
    <lineage>
        <taxon>Bacteria</taxon>
        <taxon>Pseudomonadati</taxon>
        <taxon>Pseudomonadota</taxon>
        <taxon>Alphaproteobacteria</taxon>
        <taxon>Rhodobacterales</taxon>
        <taxon>Roseobacteraceae</taxon>
        <taxon>Sulfitobacter</taxon>
    </lineage>
</organism>
<gene>
    <name evidence="1" type="ORF">BOO69_08730</name>
</gene>
<proteinExistence type="predicted"/>
<dbReference type="EMBL" id="CP018076">
    <property type="protein sequence ID" value="APE43486.1"/>
    <property type="molecule type" value="Genomic_DNA"/>
</dbReference>
<keyword evidence="2" id="KW-1185">Reference proteome</keyword>
<evidence type="ECO:0000313" key="2">
    <source>
        <dbReference type="Proteomes" id="UP000181897"/>
    </source>
</evidence>
<reference evidence="1 2" key="1">
    <citation type="submission" date="2016-11" db="EMBL/GenBank/DDBJ databases">
        <title>Complete genome sequence of Sulfitobacter sp. AM1-D1, a toxic bacteria associated with marine dinoflagellate Alexandrium minutum in East China Sea.</title>
        <authorList>
            <person name="Yang Q."/>
            <person name="Zhang X."/>
            <person name="Tian X."/>
        </authorList>
    </citation>
    <scope>NUCLEOTIDE SEQUENCE [LARGE SCALE GENOMIC DNA]</scope>
    <source>
        <strain evidence="1 2">AM1-D1</strain>
    </source>
</reference>
<name>A0A1J0WH78_9RHOB</name>
<dbReference type="AlphaFoldDB" id="A0A1J0WH78"/>
<dbReference type="KEGG" id="suam:BOO69_08730"/>
<evidence type="ECO:0000313" key="1">
    <source>
        <dbReference type="EMBL" id="APE43486.1"/>
    </source>
</evidence>